<dbReference type="RefSeq" id="WP_285632535.1">
    <property type="nucleotide sequence ID" value="NZ_BSTJ01000013.1"/>
</dbReference>
<protein>
    <submittedName>
        <fullName evidence="1">Uncharacterized protein</fullName>
    </submittedName>
</protein>
<reference evidence="1" key="1">
    <citation type="submission" date="2023-03" db="EMBL/GenBank/DDBJ databases">
        <title>Actinoallomurus iriomotensis NBRC 103681.</title>
        <authorList>
            <person name="Ichikawa N."/>
            <person name="Sato H."/>
            <person name="Tonouchi N."/>
        </authorList>
    </citation>
    <scope>NUCLEOTIDE SEQUENCE</scope>
    <source>
        <strain evidence="1">NBRC 103681</strain>
    </source>
</reference>
<gene>
    <name evidence="1" type="ORF">Airi01_083460</name>
</gene>
<accession>A0A9W6VUF0</accession>
<evidence type="ECO:0000313" key="1">
    <source>
        <dbReference type="EMBL" id="GLY80079.1"/>
    </source>
</evidence>
<dbReference type="Proteomes" id="UP001165135">
    <property type="component" value="Unassembled WGS sequence"/>
</dbReference>
<evidence type="ECO:0000313" key="2">
    <source>
        <dbReference type="Proteomes" id="UP001165135"/>
    </source>
</evidence>
<comment type="caution">
    <text evidence="1">The sequence shown here is derived from an EMBL/GenBank/DDBJ whole genome shotgun (WGS) entry which is preliminary data.</text>
</comment>
<dbReference type="EMBL" id="BSTJ01000013">
    <property type="protein sequence ID" value="GLY80079.1"/>
    <property type="molecule type" value="Genomic_DNA"/>
</dbReference>
<proteinExistence type="predicted"/>
<sequence>MLRLIVLRAGDGAQVGAAKSPDAGALRASSPYVRQIVEHAIGGRLDEEGFARLAGWADGDIRIVADQADDVPPPIVFDTPTGRIEVASDPTSAEVELLMRTRRHR</sequence>
<organism evidence="1 2">
    <name type="scientific">Actinoallomurus iriomotensis</name>
    <dbReference type="NCBI Taxonomy" id="478107"/>
    <lineage>
        <taxon>Bacteria</taxon>
        <taxon>Bacillati</taxon>
        <taxon>Actinomycetota</taxon>
        <taxon>Actinomycetes</taxon>
        <taxon>Streptosporangiales</taxon>
        <taxon>Thermomonosporaceae</taxon>
        <taxon>Actinoallomurus</taxon>
    </lineage>
</organism>
<dbReference type="AlphaFoldDB" id="A0A9W6VUF0"/>
<name>A0A9W6VUF0_9ACTN</name>